<keyword evidence="5" id="KW-1185">Reference proteome</keyword>
<dbReference type="SUPFAM" id="SSF46689">
    <property type="entry name" value="Homeodomain-like"/>
    <property type="match status" value="1"/>
</dbReference>
<comment type="caution">
    <text evidence="4">The sequence shown here is derived from an EMBL/GenBank/DDBJ whole genome shotgun (WGS) entry which is preliminary data.</text>
</comment>
<evidence type="ECO:0000313" key="5">
    <source>
        <dbReference type="Proteomes" id="UP000488839"/>
    </source>
</evidence>
<keyword evidence="1 2" id="KW-0238">DNA-binding</keyword>
<dbReference type="EMBL" id="WPOO01000014">
    <property type="protein sequence ID" value="MVN59270.1"/>
    <property type="molecule type" value="Genomic_DNA"/>
</dbReference>
<dbReference type="AlphaFoldDB" id="A0A7K1T792"/>
<evidence type="ECO:0000259" key="3">
    <source>
        <dbReference type="PROSITE" id="PS50977"/>
    </source>
</evidence>
<protein>
    <submittedName>
        <fullName evidence="4">TetR family transcriptional regulator</fullName>
    </submittedName>
</protein>
<dbReference type="PANTHER" id="PTHR43479">
    <property type="entry name" value="ACREF/ENVCD OPERON REPRESSOR-RELATED"/>
    <property type="match status" value="1"/>
</dbReference>
<dbReference type="InterPro" id="IPR009057">
    <property type="entry name" value="Homeodomain-like_sf"/>
</dbReference>
<dbReference type="InterPro" id="IPR001647">
    <property type="entry name" value="HTH_TetR"/>
</dbReference>
<evidence type="ECO:0000256" key="2">
    <source>
        <dbReference type="PROSITE-ProRule" id="PRU00335"/>
    </source>
</evidence>
<gene>
    <name evidence="4" type="ORF">GO707_08540</name>
</gene>
<dbReference type="PROSITE" id="PS50977">
    <property type="entry name" value="HTH_TETR_2"/>
    <property type="match status" value="1"/>
</dbReference>
<evidence type="ECO:0000256" key="1">
    <source>
        <dbReference type="ARBA" id="ARBA00023125"/>
    </source>
</evidence>
<sequence>MAYSGFLPESQIGSIQQLFLSSHCAQGRERGVMSKSDDTKERIARTFLECMETTPYGKINVSQLCERAHISRKTFYYHFEDKERLVRWICIQDLIEWAHSDTSDGPSSYVSLISFFIEKNRILYGHALLDMTPGSFGQLFSDVLYYLIDGRLGRFYEESMADEELAHLSLAFAVDRGRMMASYWLLSDREPDAEELEHYLYQEEVVNNQIIGRWLNKPKTAKEPLRPPESLTALDLEQKMVHTFSTKELLLKALENHESGSIAPERVSIERQFRRLR</sequence>
<name>A0A7K1T792_9ACTN</name>
<feature type="domain" description="HTH tetR-type" evidence="3">
    <location>
        <begin position="37"/>
        <end position="97"/>
    </location>
</feature>
<dbReference type="Gene3D" id="1.10.357.10">
    <property type="entry name" value="Tetracycline Repressor, domain 2"/>
    <property type="match status" value="1"/>
</dbReference>
<dbReference type="InterPro" id="IPR050624">
    <property type="entry name" value="HTH-type_Tx_Regulator"/>
</dbReference>
<dbReference type="Proteomes" id="UP000488839">
    <property type="component" value="Unassembled WGS sequence"/>
</dbReference>
<organism evidence="4 5">
    <name type="scientific">Adlercreutzia rubneri</name>
    <dbReference type="NCBI Taxonomy" id="2916441"/>
    <lineage>
        <taxon>Bacteria</taxon>
        <taxon>Bacillati</taxon>
        <taxon>Actinomycetota</taxon>
        <taxon>Coriobacteriia</taxon>
        <taxon>Eggerthellales</taxon>
        <taxon>Eggerthellaceae</taxon>
        <taxon>Adlercreutzia</taxon>
    </lineage>
</organism>
<dbReference type="PANTHER" id="PTHR43479:SF11">
    <property type="entry name" value="ACREF_ENVCD OPERON REPRESSOR-RELATED"/>
    <property type="match status" value="1"/>
</dbReference>
<evidence type="ECO:0000313" key="4">
    <source>
        <dbReference type="EMBL" id="MVN59270.1"/>
    </source>
</evidence>
<proteinExistence type="predicted"/>
<accession>A0A7K1T792</accession>
<dbReference type="Pfam" id="PF00440">
    <property type="entry name" value="TetR_N"/>
    <property type="match status" value="1"/>
</dbReference>
<feature type="DNA-binding region" description="H-T-H motif" evidence="2">
    <location>
        <begin position="60"/>
        <end position="79"/>
    </location>
</feature>
<dbReference type="GO" id="GO:0003677">
    <property type="term" value="F:DNA binding"/>
    <property type="evidence" value="ECO:0007669"/>
    <property type="project" value="UniProtKB-UniRule"/>
</dbReference>
<reference evidence="4 5" key="1">
    <citation type="submission" date="2019-11" db="EMBL/GenBank/DDBJ databases">
        <title>Whole genome shotgun sequencing (WGS) data from Adlercreutzia equolifaciens ResAG-91, Eggerthella lenta MRI-F36, MRI-F37, MRI-F40, ResAG-49, ResAG-88, ResAG-121, ResAG-145, and Gordonibacter sp. ResAG-5, ResAG-26, ResAG-43, ResAG-50, ResAG-59.</title>
        <authorList>
            <person name="Stoll D.A."/>
            <person name="Danylec N."/>
            <person name="Franz C.M.A.P."/>
            <person name="Huch M."/>
        </authorList>
    </citation>
    <scope>NUCLEOTIDE SEQUENCE [LARGE SCALE GENOMIC DNA]</scope>
    <source>
        <strain evidence="4 5">ResAG-91</strain>
    </source>
</reference>